<evidence type="ECO:0000313" key="2">
    <source>
        <dbReference type="Proteomes" id="UP000503313"/>
    </source>
</evidence>
<reference evidence="1 2" key="1">
    <citation type="submission" date="2020-05" db="EMBL/GenBank/DDBJ databases">
        <title>Complete genome sequencing of Campylobacter and Arcobacter type strains.</title>
        <authorList>
            <person name="Miller W.G."/>
            <person name="Yee E."/>
        </authorList>
    </citation>
    <scope>NUCLEOTIDE SEQUENCE [LARGE SCALE GENOMIC DNA]</scope>
    <source>
        <strain evidence="1 2">LMG 25694</strain>
    </source>
</reference>
<dbReference type="AlphaFoldDB" id="A0AAE7BIF5"/>
<dbReference type="RefSeq" id="WP_129010901.1">
    <property type="nucleotide sequence ID" value="NZ_CP053835.1"/>
</dbReference>
<dbReference type="KEGG" id="adz:ADFLV_2628"/>
<organism evidence="1 2">
    <name type="scientific">Arcobacter defluvii</name>
    <dbReference type="NCBI Taxonomy" id="873191"/>
    <lineage>
        <taxon>Bacteria</taxon>
        <taxon>Pseudomonadati</taxon>
        <taxon>Campylobacterota</taxon>
        <taxon>Epsilonproteobacteria</taxon>
        <taxon>Campylobacterales</taxon>
        <taxon>Arcobacteraceae</taxon>
        <taxon>Arcobacter</taxon>
    </lineage>
</organism>
<sequence>MFGGIDEIEQTKIPSINENEIVFYAPTHINNRIINQNSIFAVFPIKKNTEEIAPLKTYNLRIFQKIIIPSNIKESIKDELNFLGINKMSIYLGIEGIVEKIKEELILK</sequence>
<keyword evidence="2" id="KW-1185">Reference proteome</keyword>
<protein>
    <submittedName>
        <fullName evidence="1">Uncharacterized protein</fullName>
    </submittedName>
</protein>
<gene>
    <name evidence="1" type="ORF">ADFLV_2628</name>
</gene>
<dbReference type="EMBL" id="CP053835">
    <property type="protein sequence ID" value="QKF78601.1"/>
    <property type="molecule type" value="Genomic_DNA"/>
</dbReference>
<evidence type="ECO:0000313" key="1">
    <source>
        <dbReference type="EMBL" id="QKF78601.1"/>
    </source>
</evidence>
<dbReference type="Proteomes" id="UP000503313">
    <property type="component" value="Chromosome"/>
</dbReference>
<accession>A0AAE7BIF5</accession>
<proteinExistence type="predicted"/>
<name>A0AAE7BIF5_9BACT</name>